<evidence type="ECO:0000313" key="2">
    <source>
        <dbReference type="EMBL" id="SDF85751.1"/>
    </source>
</evidence>
<keyword evidence="3" id="KW-1185">Reference proteome</keyword>
<evidence type="ECO:0000313" key="3">
    <source>
        <dbReference type="Proteomes" id="UP000199705"/>
    </source>
</evidence>
<keyword evidence="2" id="KW-0808">Transferase</keyword>
<feature type="domain" description="PhnB-like" evidence="1">
    <location>
        <begin position="8"/>
        <end position="120"/>
    </location>
</feature>
<dbReference type="InterPro" id="IPR009725">
    <property type="entry name" value="3_dmu_93_MTrfase"/>
</dbReference>
<dbReference type="InterPro" id="IPR029068">
    <property type="entry name" value="Glyas_Bleomycin-R_OHBP_Dase"/>
</dbReference>
<name>A0A1G7PHN7_9SPHI</name>
<accession>A0A1G7PHN7</accession>
<dbReference type="Pfam" id="PF06983">
    <property type="entry name" value="3-dmu-9_3-mt"/>
    <property type="match status" value="1"/>
</dbReference>
<dbReference type="EMBL" id="FNCG01000001">
    <property type="protein sequence ID" value="SDF85751.1"/>
    <property type="molecule type" value="Genomic_DNA"/>
</dbReference>
<evidence type="ECO:0000259" key="1">
    <source>
        <dbReference type="Pfam" id="PF06983"/>
    </source>
</evidence>
<keyword evidence="2" id="KW-0830">Ubiquinone</keyword>
<sequence length="162" mass="18378">MATFKATQKVTPFLWFNGNLEEALKFYTSVFKNSESEVSSLTDPGNGRKMLVGTFRIEDQQFLALDGGPMFNFSPATSFYINCKTQEEIDYLWEVLPAGGGKTNQCGWLDDKFGVTWQIVPEVMSELLYNNENPEKAKKVMAAMMKMTKMDIKLLQEANDND</sequence>
<dbReference type="AlphaFoldDB" id="A0A1G7PHN7"/>
<dbReference type="CDD" id="cd06588">
    <property type="entry name" value="PhnB_like"/>
    <property type="match status" value="1"/>
</dbReference>
<gene>
    <name evidence="2" type="ORF">SAMN05192573_101562</name>
</gene>
<dbReference type="GO" id="GO:0032259">
    <property type="term" value="P:methylation"/>
    <property type="evidence" value="ECO:0007669"/>
    <property type="project" value="UniProtKB-KW"/>
</dbReference>
<dbReference type="PIRSF" id="PIRSF021700">
    <property type="entry name" value="3_dmu_93_MTrfase"/>
    <property type="match status" value="1"/>
</dbReference>
<dbReference type="RefSeq" id="WP_091162761.1">
    <property type="nucleotide sequence ID" value="NZ_FNCG01000001.1"/>
</dbReference>
<reference evidence="3" key="1">
    <citation type="submission" date="2016-10" db="EMBL/GenBank/DDBJ databases">
        <authorList>
            <person name="Varghese N."/>
            <person name="Submissions S."/>
        </authorList>
    </citation>
    <scope>NUCLEOTIDE SEQUENCE [LARGE SCALE GENOMIC DNA]</scope>
    <source>
        <strain evidence="3">Gh-67</strain>
    </source>
</reference>
<dbReference type="InterPro" id="IPR028973">
    <property type="entry name" value="PhnB-like"/>
</dbReference>
<proteinExistence type="predicted"/>
<organism evidence="2 3">
    <name type="scientific">Mucilaginibacter gossypii</name>
    <dbReference type="NCBI Taxonomy" id="551996"/>
    <lineage>
        <taxon>Bacteria</taxon>
        <taxon>Pseudomonadati</taxon>
        <taxon>Bacteroidota</taxon>
        <taxon>Sphingobacteriia</taxon>
        <taxon>Sphingobacteriales</taxon>
        <taxon>Sphingobacteriaceae</taxon>
        <taxon>Mucilaginibacter</taxon>
    </lineage>
</organism>
<dbReference type="Gene3D" id="3.10.180.10">
    <property type="entry name" value="2,3-Dihydroxybiphenyl 1,2-Dioxygenase, domain 1"/>
    <property type="match status" value="1"/>
</dbReference>
<dbReference type="Proteomes" id="UP000199705">
    <property type="component" value="Unassembled WGS sequence"/>
</dbReference>
<protein>
    <submittedName>
        <fullName evidence="2">Glyoxalase superfamily enzyme, possibly 3-demethylubiquinone-9 3-methyltransferase</fullName>
    </submittedName>
</protein>
<dbReference type="STRING" id="551996.SAMN05192573_101562"/>
<dbReference type="SUPFAM" id="SSF54593">
    <property type="entry name" value="Glyoxalase/Bleomycin resistance protein/Dihydroxybiphenyl dioxygenase"/>
    <property type="match status" value="1"/>
</dbReference>
<keyword evidence="2" id="KW-0489">Methyltransferase</keyword>
<dbReference type="PANTHER" id="PTHR33990">
    <property type="entry name" value="PROTEIN YJDN-RELATED"/>
    <property type="match status" value="1"/>
</dbReference>
<dbReference type="GO" id="GO:0008168">
    <property type="term" value="F:methyltransferase activity"/>
    <property type="evidence" value="ECO:0007669"/>
    <property type="project" value="UniProtKB-KW"/>
</dbReference>